<sequence>MVASQSPFMCAFKIARAPCRVVPSSKRPVATLSSRTLLASEAVAPALPAIFDIFDAPVRLGESSKQLGRSKVEEPVLLSPSATQAGRQSSMGIYSALGNPTTLPPPIIFDGPARPRHLLSDASKKPRQVLRGSLLDKNKFSTLSSSESEILCEIFDGPSRLTRYKYPTVPNEPSSSYLRIAFTLCLSGTFGWMITQE</sequence>
<organism evidence="1 2">
    <name type="scientific">Pisolithus tinctorius Marx 270</name>
    <dbReference type="NCBI Taxonomy" id="870435"/>
    <lineage>
        <taxon>Eukaryota</taxon>
        <taxon>Fungi</taxon>
        <taxon>Dikarya</taxon>
        <taxon>Basidiomycota</taxon>
        <taxon>Agaricomycotina</taxon>
        <taxon>Agaricomycetes</taxon>
        <taxon>Agaricomycetidae</taxon>
        <taxon>Boletales</taxon>
        <taxon>Sclerodermatineae</taxon>
        <taxon>Pisolithaceae</taxon>
        <taxon>Pisolithus</taxon>
    </lineage>
</organism>
<dbReference type="InParanoid" id="A0A0C3PC49"/>
<evidence type="ECO:0000313" key="2">
    <source>
        <dbReference type="Proteomes" id="UP000054217"/>
    </source>
</evidence>
<proteinExistence type="predicted"/>
<dbReference type="EMBL" id="KN831950">
    <property type="protein sequence ID" value="KIO11305.1"/>
    <property type="molecule type" value="Genomic_DNA"/>
</dbReference>
<protein>
    <submittedName>
        <fullName evidence="1">Uncharacterized protein</fullName>
    </submittedName>
</protein>
<keyword evidence="2" id="KW-1185">Reference proteome</keyword>
<reference evidence="1 2" key="1">
    <citation type="submission" date="2014-04" db="EMBL/GenBank/DDBJ databases">
        <authorList>
            <consortium name="DOE Joint Genome Institute"/>
            <person name="Kuo A."/>
            <person name="Kohler A."/>
            <person name="Costa M.D."/>
            <person name="Nagy L.G."/>
            <person name="Floudas D."/>
            <person name="Copeland A."/>
            <person name="Barry K.W."/>
            <person name="Cichocki N."/>
            <person name="Veneault-Fourrey C."/>
            <person name="LaButti K."/>
            <person name="Lindquist E.A."/>
            <person name="Lipzen A."/>
            <person name="Lundell T."/>
            <person name="Morin E."/>
            <person name="Murat C."/>
            <person name="Sun H."/>
            <person name="Tunlid A."/>
            <person name="Henrissat B."/>
            <person name="Grigoriev I.V."/>
            <person name="Hibbett D.S."/>
            <person name="Martin F."/>
            <person name="Nordberg H.P."/>
            <person name="Cantor M.N."/>
            <person name="Hua S.X."/>
        </authorList>
    </citation>
    <scope>NUCLEOTIDE SEQUENCE [LARGE SCALE GENOMIC DNA]</scope>
    <source>
        <strain evidence="1 2">Marx 270</strain>
    </source>
</reference>
<dbReference type="OrthoDB" id="3168922at2759"/>
<reference evidence="2" key="2">
    <citation type="submission" date="2015-01" db="EMBL/GenBank/DDBJ databases">
        <title>Evolutionary Origins and Diversification of the Mycorrhizal Mutualists.</title>
        <authorList>
            <consortium name="DOE Joint Genome Institute"/>
            <consortium name="Mycorrhizal Genomics Consortium"/>
            <person name="Kohler A."/>
            <person name="Kuo A."/>
            <person name="Nagy L.G."/>
            <person name="Floudas D."/>
            <person name="Copeland A."/>
            <person name="Barry K.W."/>
            <person name="Cichocki N."/>
            <person name="Veneault-Fourrey C."/>
            <person name="LaButti K."/>
            <person name="Lindquist E.A."/>
            <person name="Lipzen A."/>
            <person name="Lundell T."/>
            <person name="Morin E."/>
            <person name="Murat C."/>
            <person name="Riley R."/>
            <person name="Ohm R."/>
            <person name="Sun H."/>
            <person name="Tunlid A."/>
            <person name="Henrissat B."/>
            <person name="Grigoriev I.V."/>
            <person name="Hibbett D.S."/>
            <person name="Martin F."/>
        </authorList>
    </citation>
    <scope>NUCLEOTIDE SEQUENCE [LARGE SCALE GENOMIC DNA]</scope>
    <source>
        <strain evidence="2">Marx 270</strain>
    </source>
</reference>
<dbReference type="AlphaFoldDB" id="A0A0C3PC49"/>
<dbReference type="Proteomes" id="UP000054217">
    <property type="component" value="Unassembled WGS sequence"/>
</dbReference>
<accession>A0A0C3PC49</accession>
<evidence type="ECO:0000313" key="1">
    <source>
        <dbReference type="EMBL" id="KIO11305.1"/>
    </source>
</evidence>
<name>A0A0C3PC49_PISTI</name>
<gene>
    <name evidence="1" type="ORF">M404DRAFT_20757</name>
</gene>
<dbReference type="HOGENOM" id="CLU_111654_0_0_1"/>